<dbReference type="Pfam" id="PF02592">
    <property type="entry name" value="Vut_1"/>
    <property type="match status" value="1"/>
</dbReference>
<feature type="transmembrane region" description="Helical" evidence="1">
    <location>
        <begin position="71"/>
        <end position="91"/>
    </location>
</feature>
<reference evidence="2 3" key="1">
    <citation type="submission" date="2020-10" db="EMBL/GenBank/DDBJ databases">
        <title>Novel bacteriophages targeting Providencia spp. as potential agents for phage therapy.</title>
        <authorList>
            <person name="Rakov C."/>
            <person name="Alkalay-Oren S."/>
            <person name="Coppenhagen-Glazer S."/>
            <person name="Hazan R."/>
        </authorList>
    </citation>
    <scope>NUCLEOTIDE SEQUENCE [LARGE SCALE GENOMIC DNA]</scope>
</reference>
<protein>
    <submittedName>
        <fullName evidence="2">Putative preQ0 transporter</fullName>
    </submittedName>
</protein>
<evidence type="ECO:0000313" key="2">
    <source>
        <dbReference type="EMBL" id="QPI18463.1"/>
    </source>
</evidence>
<keyword evidence="1" id="KW-0812">Transmembrane</keyword>
<keyword evidence="3" id="KW-1185">Reference proteome</keyword>
<accession>A0A7S9SWR5</accession>
<feature type="transmembrane region" description="Helical" evidence="1">
    <location>
        <begin position="103"/>
        <end position="125"/>
    </location>
</feature>
<dbReference type="KEGG" id="vg:77951573"/>
<dbReference type="PANTHER" id="PTHR34300:SF1">
    <property type="entry name" value="QUEUOSINE PRECURSOR TRANSPORTER"/>
    <property type="match status" value="1"/>
</dbReference>
<dbReference type="InterPro" id="IPR003744">
    <property type="entry name" value="YhhQ"/>
</dbReference>
<feature type="transmembrane region" description="Helical" evidence="1">
    <location>
        <begin position="43"/>
        <end position="64"/>
    </location>
</feature>
<feature type="transmembrane region" description="Helical" evidence="1">
    <location>
        <begin position="137"/>
        <end position="162"/>
    </location>
</feature>
<feature type="transmembrane region" description="Helical" evidence="1">
    <location>
        <begin position="174"/>
        <end position="198"/>
    </location>
</feature>
<proteinExistence type="inferred from homology"/>
<name>A0A7S9SWR5_9CAUD</name>
<dbReference type="NCBIfam" id="NF008406">
    <property type="entry name" value="PRK11212.1"/>
    <property type="match status" value="1"/>
</dbReference>
<keyword evidence="1" id="KW-1133">Transmembrane helix</keyword>
<sequence length="217" mass="24745">MPPFILPRHQMKLSILVFLHICVIVSANYLTQYPFQIFGFHTTYGAFTFPLIFLFTDLTVRILGAQTARKVIFTVSIPVVFISWFISSLFFNGQWQGIEGITTFNFFVLRIAVASFAAYAFGQLVDIFVFNKLRQNYVWYVAPAASMTIGNLIDSLLFFFIAFYKSEDPVLAEFWLNIALFDTVFKAGLSLLFLLPVYGKVLSVLTKGNKNEYAKTI</sequence>
<dbReference type="NCBIfam" id="TIGR00697">
    <property type="entry name" value="queuosine precursor transporter"/>
    <property type="match status" value="1"/>
</dbReference>
<dbReference type="PANTHER" id="PTHR34300">
    <property type="entry name" value="QUEUOSINE PRECURSOR TRANSPORTER-RELATED"/>
    <property type="match status" value="1"/>
</dbReference>
<evidence type="ECO:0000313" key="3">
    <source>
        <dbReference type="Proteomes" id="UP000594422"/>
    </source>
</evidence>
<keyword evidence="1" id="KW-0472">Membrane</keyword>
<dbReference type="GeneID" id="77951573"/>
<dbReference type="RefSeq" id="YP_010675250.1">
    <property type="nucleotide sequence ID" value="NC_071001.1"/>
</dbReference>
<evidence type="ECO:0000256" key="1">
    <source>
        <dbReference type="SAM" id="Phobius"/>
    </source>
</evidence>
<dbReference type="EMBL" id="MW057861">
    <property type="protein sequence ID" value="QPI18463.1"/>
    <property type="molecule type" value="Genomic_DNA"/>
</dbReference>
<dbReference type="Proteomes" id="UP000594422">
    <property type="component" value="Segment"/>
</dbReference>
<dbReference type="HAMAP" id="MF_02088">
    <property type="entry name" value="Q_prec_transport"/>
    <property type="match status" value="1"/>
</dbReference>
<organism evidence="2 3">
    <name type="scientific">Providencia phage PSTCR7</name>
    <dbReference type="NCBI Taxonomy" id="2783549"/>
    <lineage>
        <taxon>Viruses</taxon>
        <taxon>Duplodnaviria</taxon>
        <taxon>Heunggongvirae</taxon>
        <taxon>Uroviricota</taxon>
        <taxon>Caudoviricetes</taxon>
        <taxon>Craquatrovirus</taxon>
        <taxon>Craquatrovirus PSTCR7</taxon>
    </lineage>
</organism>